<name>A0A2Y8ZXK6_9RHOB</name>
<dbReference type="RefSeq" id="WP_109562250.1">
    <property type="nucleotide sequence ID" value="NZ_QGDJ01000001.1"/>
</dbReference>
<reference evidence="2 4" key="2">
    <citation type="submission" date="2018-03" db="EMBL/GenBank/DDBJ databases">
        <title>Genomic Encyclopedia of Archaeal and Bacterial Type Strains, Phase II (KMG-II): from individual species to whole genera.</title>
        <authorList>
            <person name="Goeker M."/>
        </authorList>
    </citation>
    <scope>NUCLEOTIDE SEQUENCE [LARGE SCALE GENOMIC DNA]</scope>
    <source>
        <strain evidence="2 4">DSM 25227</strain>
    </source>
</reference>
<evidence type="ECO:0000313" key="5">
    <source>
        <dbReference type="Proteomes" id="UP000251571"/>
    </source>
</evidence>
<dbReference type="EMBL" id="QGDJ01000001">
    <property type="protein sequence ID" value="PWJ21601.1"/>
    <property type="molecule type" value="Genomic_DNA"/>
</dbReference>
<sequence length="197" mass="20891">MREHARDEPAIGMAGKHHRALDPDHIGKDGKAVDSGAGIIRRADAWGLPSRMAESATGTGVAILAADTNWETAKRAATAATTATPLALRTRGTAVSAENTPFITEGSLELLLPEHPHLFAYLRRHEKTRLLVIVSYSPEPVALPPEAVPDGAGQGQLCNVAHPVRPTDPVALPPFFAGVWIEDTTLAGQPPEAELAR</sequence>
<evidence type="ECO:0000256" key="1">
    <source>
        <dbReference type="SAM" id="MobiDB-lite"/>
    </source>
</evidence>
<proteinExistence type="predicted"/>
<evidence type="ECO:0000313" key="4">
    <source>
        <dbReference type="Proteomes" id="UP000245839"/>
    </source>
</evidence>
<feature type="region of interest" description="Disordered" evidence="1">
    <location>
        <begin position="1"/>
        <end position="28"/>
    </location>
</feature>
<accession>A0A2Y8ZXK6</accession>
<gene>
    <name evidence="2" type="ORF">BCF38_1016</name>
    <name evidence="3" type="ORF">SAMN05421539_1016</name>
</gene>
<reference evidence="3 5" key="1">
    <citation type="submission" date="2016-10" db="EMBL/GenBank/DDBJ databases">
        <authorList>
            <person name="Cai Z."/>
        </authorList>
    </citation>
    <scope>NUCLEOTIDE SEQUENCE [LARGE SCALE GENOMIC DNA]</scope>
    <source>
        <strain evidence="3 5">DSM 25227</strain>
    </source>
</reference>
<organism evidence="3 5">
    <name type="scientific">Jannaschia seohaensis</name>
    <dbReference type="NCBI Taxonomy" id="475081"/>
    <lineage>
        <taxon>Bacteria</taxon>
        <taxon>Pseudomonadati</taxon>
        <taxon>Pseudomonadota</taxon>
        <taxon>Alphaproteobacteria</taxon>
        <taxon>Rhodobacterales</taxon>
        <taxon>Roseobacteraceae</taxon>
        <taxon>Jannaschia</taxon>
    </lineage>
</organism>
<dbReference type="InterPro" id="IPR013780">
    <property type="entry name" value="Glyco_hydro_b"/>
</dbReference>
<dbReference type="Gene3D" id="2.60.40.1180">
    <property type="entry name" value="Golgi alpha-mannosidase II"/>
    <property type="match status" value="1"/>
</dbReference>
<dbReference type="AlphaFoldDB" id="A0A2Y8ZXK6"/>
<evidence type="ECO:0000313" key="2">
    <source>
        <dbReference type="EMBL" id="PWJ21601.1"/>
    </source>
</evidence>
<protein>
    <submittedName>
        <fullName evidence="3">Maltogenic Amylase, C-terminal domain</fullName>
    </submittedName>
    <submittedName>
        <fullName evidence="2">Maltogenic amylase-like enzyme</fullName>
    </submittedName>
</protein>
<dbReference type="Proteomes" id="UP000251571">
    <property type="component" value="Unassembled WGS sequence"/>
</dbReference>
<dbReference type="SUPFAM" id="SSF51011">
    <property type="entry name" value="Glycosyl hydrolase domain"/>
    <property type="match status" value="1"/>
</dbReference>
<keyword evidence="4" id="KW-1185">Reference proteome</keyword>
<dbReference type="EMBL" id="UETC01000001">
    <property type="protein sequence ID" value="SSA36804.1"/>
    <property type="molecule type" value="Genomic_DNA"/>
</dbReference>
<evidence type="ECO:0000313" key="3">
    <source>
        <dbReference type="EMBL" id="SSA36804.1"/>
    </source>
</evidence>
<dbReference type="Proteomes" id="UP000245839">
    <property type="component" value="Unassembled WGS sequence"/>
</dbReference>